<sequence>MTQSFNLNFFIRIFLALFATVITIHAAPIPENDNISNVTFSSDNHGDMGQGNAFAIGPNGQAYTSGLNINASSDQFGYSNQRTGSLPTFVFSGVSGKDIMNQNKVL</sequence>
<feature type="chain" id="PRO_5040195958" evidence="1">
    <location>
        <begin position="27"/>
        <end position="106"/>
    </location>
</feature>
<feature type="signal peptide" evidence="1">
    <location>
        <begin position="1"/>
        <end position="26"/>
    </location>
</feature>
<evidence type="ECO:0000313" key="2">
    <source>
        <dbReference type="EMBL" id="CAG8602603.1"/>
    </source>
</evidence>
<name>A0A9N9CI73_9GLOM</name>
<gene>
    <name evidence="2" type="ORF">AGERDE_LOCUS9179</name>
</gene>
<evidence type="ECO:0000313" key="3">
    <source>
        <dbReference type="Proteomes" id="UP000789831"/>
    </source>
</evidence>
<proteinExistence type="predicted"/>
<reference evidence="2" key="1">
    <citation type="submission" date="2021-06" db="EMBL/GenBank/DDBJ databases">
        <authorList>
            <person name="Kallberg Y."/>
            <person name="Tangrot J."/>
            <person name="Rosling A."/>
        </authorList>
    </citation>
    <scope>NUCLEOTIDE SEQUENCE</scope>
    <source>
        <strain evidence="2">MT106</strain>
    </source>
</reference>
<accession>A0A9N9CI73</accession>
<dbReference type="AlphaFoldDB" id="A0A9N9CI73"/>
<evidence type="ECO:0000256" key="1">
    <source>
        <dbReference type="SAM" id="SignalP"/>
    </source>
</evidence>
<keyword evidence="3" id="KW-1185">Reference proteome</keyword>
<dbReference type="OrthoDB" id="10460287at2759"/>
<organism evidence="2 3">
    <name type="scientific">Ambispora gerdemannii</name>
    <dbReference type="NCBI Taxonomy" id="144530"/>
    <lineage>
        <taxon>Eukaryota</taxon>
        <taxon>Fungi</taxon>
        <taxon>Fungi incertae sedis</taxon>
        <taxon>Mucoromycota</taxon>
        <taxon>Glomeromycotina</taxon>
        <taxon>Glomeromycetes</taxon>
        <taxon>Archaeosporales</taxon>
        <taxon>Ambisporaceae</taxon>
        <taxon>Ambispora</taxon>
    </lineage>
</organism>
<comment type="caution">
    <text evidence="2">The sequence shown here is derived from an EMBL/GenBank/DDBJ whole genome shotgun (WGS) entry which is preliminary data.</text>
</comment>
<keyword evidence="1" id="KW-0732">Signal</keyword>
<dbReference type="Proteomes" id="UP000789831">
    <property type="component" value="Unassembled WGS sequence"/>
</dbReference>
<protein>
    <submittedName>
        <fullName evidence="2">3917_t:CDS:1</fullName>
    </submittedName>
</protein>
<dbReference type="EMBL" id="CAJVPL010002194">
    <property type="protein sequence ID" value="CAG8602603.1"/>
    <property type="molecule type" value="Genomic_DNA"/>
</dbReference>